<accession>A0A8T1RCS8</accession>
<protein>
    <recommendedName>
        <fullName evidence="2">C2H2-type domain-containing protein</fullName>
    </recommendedName>
</protein>
<proteinExistence type="predicted"/>
<evidence type="ECO:0000313" key="3">
    <source>
        <dbReference type="EMBL" id="KAG6664676.1"/>
    </source>
</evidence>
<keyword evidence="1" id="KW-0479">Metal-binding</keyword>
<gene>
    <name evidence="3" type="ORF">CIPAW_02G110800</name>
</gene>
<name>A0A8T1RCS8_CARIL</name>
<keyword evidence="4" id="KW-1185">Reference proteome</keyword>
<organism evidence="3 4">
    <name type="scientific">Carya illinoinensis</name>
    <name type="common">Pecan</name>
    <dbReference type="NCBI Taxonomy" id="32201"/>
    <lineage>
        <taxon>Eukaryota</taxon>
        <taxon>Viridiplantae</taxon>
        <taxon>Streptophyta</taxon>
        <taxon>Embryophyta</taxon>
        <taxon>Tracheophyta</taxon>
        <taxon>Spermatophyta</taxon>
        <taxon>Magnoliopsida</taxon>
        <taxon>eudicotyledons</taxon>
        <taxon>Gunneridae</taxon>
        <taxon>Pentapetalae</taxon>
        <taxon>rosids</taxon>
        <taxon>fabids</taxon>
        <taxon>Fagales</taxon>
        <taxon>Juglandaceae</taxon>
        <taxon>Carya</taxon>
    </lineage>
</organism>
<dbReference type="GO" id="GO:0008270">
    <property type="term" value="F:zinc ion binding"/>
    <property type="evidence" value="ECO:0007669"/>
    <property type="project" value="UniProtKB-KW"/>
</dbReference>
<evidence type="ECO:0000259" key="2">
    <source>
        <dbReference type="PROSITE" id="PS50157"/>
    </source>
</evidence>
<keyword evidence="1" id="KW-0863">Zinc-finger</keyword>
<comment type="caution">
    <text evidence="3">The sequence shown here is derived from an EMBL/GenBank/DDBJ whole genome shotgun (WGS) entry which is preliminary data.</text>
</comment>
<dbReference type="InterPro" id="IPR013087">
    <property type="entry name" value="Znf_C2H2_type"/>
</dbReference>
<sequence length="221" mass="25023">MRHRNMHGSNLGRQQRPYNPTQNIACRLCNHVFVSTRALINHIESHMVEADSAASRTRRALQQIITNRLPSQRENLIVNSFMPNYFATCFPSPSRGTRPFFVNRLRPRPPPVQPSAPRAQERYMINNRIVAARPFRPPLLVSPMARNIDGFSLAPVRFVPAAAAAPPAQTTTNAEEEPPTTRPFLNQLDHPIMAMVEVIEIEDDDNNEISDSNELDLDLKL</sequence>
<dbReference type="PROSITE" id="PS00028">
    <property type="entry name" value="ZINC_FINGER_C2H2_1"/>
    <property type="match status" value="1"/>
</dbReference>
<dbReference type="PROSITE" id="PS50157">
    <property type="entry name" value="ZINC_FINGER_C2H2_2"/>
    <property type="match status" value="1"/>
</dbReference>
<keyword evidence="1" id="KW-0862">Zinc</keyword>
<evidence type="ECO:0000313" key="4">
    <source>
        <dbReference type="Proteomes" id="UP000811609"/>
    </source>
</evidence>
<dbReference type="Proteomes" id="UP000811609">
    <property type="component" value="Chromosome 2"/>
</dbReference>
<reference evidence="3" key="1">
    <citation type="submission" date="2020-12" db="EMBL/GenBank/DDBJ databases">
        <title>WGS assembly of Carya illinoinensis cv. Pawnee.</title>
        <authorList>
            <person name="Platts A."/>
            <person name="Shu S."/>
            <person name="Wright S."/>
            <person name="Barry K."/>
            <person name="Edger P."/>
            <person name="Pires J.C."/>
            <person name="Schmutz J."/>
        </authorList>
    </citation>
    <scope>NUCLEOTIDE SEQUENCE</scope>
    <source>
        <tissue evidence="3">Leaf</tissue>
    </source>
</reference>
<dbReference type="EMBL" id="CM031810">
    <property type="protein sequence ID" value="KAG6664676.1"/>
    <property type="molecule type" value="Genomic_DNA"/>
</dbReference>
<feature type="domain" description="C2H2-type" evidence="2">
    <location>
        <begin position="24"/>
        <end position="51"/>
    </location>
</feature>
<dbReference type="AlphaFoldDB" id="A0A8T1RCS8"/>
<evidence type="ECO:0000256" key="1">
    <source>
        <dbReference type="PROSITE-ProRule" id="PRU00042"/>
    </source>
</evidence>